<evidence type="ECO:0000313" key="7">
    <source>
        <dbReference type="EMBL" id="KAF9782399.1"/>
    </source>
</evidence>
<dbReference type="OrthoDB" id="10249245at2759"/>
<comment type="similarity">
    <text evidence="2">Belongs to the actin-binding proteins ADF family.</text>
</comment>
<keyword evidence="8" id="KW-1185">Reference proteome</keyword>
<evidence type="ECO:0000256" key="5">
    <source>
        <dbReference type="ARBA" id="ARBA00032427"/>
    </source>
</evidence>
<evidence type="ECO:0000313" key="8">
    <source>
        <dbReference type="Proteomes" id="UP000736335"/>
    </source>
</evidence>
<protein>
    <recommendedName>
        <fullName evidence="3">Cofilin</fullName>
    </recommendedName>
    <alternativeName>
        <fullName evidence="5">Actin-depolymerizing factor 1</fullName>
    </alternativeName>
</protein>
<dbReference type="InterPro" id="IPR002108">
    <property type="entry name" value="ADF-H"/>
</dbReference>
<dbReference type="PANTHER" id="PTHR11913">
    <property type="entry name" value="COFILIN-RELATED"/>
    <property type="match status" value="1"/>
</dbReference>
<dbReference type="SUPFAM" id="SSF55753">
    <property type="entry name" value="Actin depolymerizing proteins"/>
    <property type="match status" value="1"/>
</dbReference>
<dbReference type="GO" id="GO:0015629">
    <property type="term" value="C:actin cytoskeleton"/>
    <property type="evidence" value="ECO:0007669"/>
    <property type="project" value="InterPro"/>
</dbReference>
<dbReference type="Proteomes" id="UP000736335">
    <property type="component" value="Unassembled WGS sequence"/>
</dbReference>
<dbReference type="AlphaFoldDB" id="A0A9P6L419"/>
<sequence length="147" mass="16772">MASGVGLHNECLTVYQELKLGHKYKYILYALNDAKTEIVAESKREVKSKEIADLTSEEEKYKLFLQDLTKGSTCRWGVFDFEYFVEGKRNKLTFISWAPASSKIKERMVFASSKDALRRSLVGIATEVQGSDEDDIAYETVLEKVKK</sequence>
<evidence type="ECO:0000259" key="6">
    <source>
        <dbReference type="PROSITE" id="PS51263"/>
    </source>
</evidence>
<dbReference type="InterPro" id="IPR017904">
    <property type="entry name" value="ADF/Cofilin"/>
</dbReference>
<dbReference type="CDD" id="cd11286">
    <property type="entry name" value="ADF_cofilin_like"/>
    <property type="match status" value="1"/>
</dbReference>
<dbReference type="InterPro" id="IPR029006">
    <property type="entry name" value="ADF-H/Gelsolin-like_dom_sf"/>
</dbReference>
<name>A0A9P6L419_9AGAM</name>
<organism evidence="7 8">
    <name type="scientific">Thelephora terrestris</name>
    <dbReference type="NCBI Taxonomy" id="56493"/>
    <lineage>
        <taxon>Eukaryota</taxon>
        <taxon>Fungi</taxon>
        <taxon>Dikarya</taxon>
        <taxon>Basidiomycota</taxon>
        <taxon>Agaricomycotina</taxon>
        <taxon>Agaricomycetes</taxon>
        <taxon>Thelephorales</taxon>
        <taxon>Thelephoraceae</taxon>
        <taxon>Thelephora</taxon>
    </lineage>
</organism>
<dbReference type="GO" id="GO:0003779">
    <property type="term" value="F:actin binding"/>
    <property type="evidence" value="ECO:0007669"/>
    <property type="project" value="UniProtKB-KW"/>
</dbReference>
<comment type="caution">
    <text evidence="7">The sequence shown here is derived from an EMBL/GenBank/DDBJ whole genome shotgun (WGS) entry which is preliminary data.</text>
</comment>
<dbReference type="GO" id="GO:0016363">
    <property type="term" value="C:nuclear matrix"/>
    <property type="evidence" value="ECO:0007669"/>
    <property type="project" value="UniProtKB-SubCell"/>
</dbReference>
<feature type="domain" description="ADF-H" evidence="6">
    <location>
        <begin position="2"/>
        <end position="146"/>
    </location>
</feature>
<proteinExistence type="inferred from homology"/>
<evidence type="ECO:0000256" key="1">
    <source>
        <dbReference type="ARBA" id="ARBA00004109"/>
    </source>
</evidence>
<evidence type="ECO:0000256" key="4">
    <source>
        <dbReference type="ARBA" id="ARBA00023203"/>
    </source>
</evidence>
<dbReference type="EMBL" id="WIUZ02000012">
    <property type="protein sequence ID" value="KAF9782399.1"/>
    <property type="molecule type" value="Genomic_DNA"/>
</dbReference>
<reference evidence="7" key="2">
    <citation type="submission" date="2020-11" db="EMBL/GenBank/DDBJ databases">
        <authorList>
            <consortium name="DOE Joint Genome Institute"/>
            <person name="Kuo A."/>
            <person name="Miyauchi S."/>
            <person name="Kiss E."/>
            <person name="Drula E."/>
            <person name="Kohler A."/>
            <person name="Sanchez-Garcia M."/>
            <person name="Andreopoulos B."/>
            <person name="Barry K.W."/>
            <person name="Bonito G."/>
            <person name="Buee M."/>
            <person name="Carver A."/>
            <person name="Chen C."/>
            <person name="Cichocki N."/>
            <person name="Clum A."/>
            <person name="Culley D."/>
            <person name="Crous P.W."/>
            <person name="Fauchery L."/>
            <person name="Girlanda M."/>
            <person name="Hayes R."/>
            <person name="Keri Z."/>
            <person name="Labutti K."/>
            <person name="Lipzen A."/>
            <person name="Lombard V."/>
            <person name="Magnuson J."/>
            <person name="Maillard F."/>
            <person name="Morin E."/>
            <person name="Murat C."/>
            <person name="Nolan M."/>
            <person name="Ohm R."/>
            <person name="Pangilinan J."/>
            <person name="Pereira M."/>
            <person name="Perotto S."/>
            <person name="Peter M."/>
            <person name="Riley R."/>
            <person name="Sitrit Y."/>
            <person name="Stielow B."/>
            <person name="Szollosi G."/>
            <person name="Zifcakova L."/>
            <person name="Stursova M."/>
            <person name="Spatafora J.W."/>
            <person name="Tedersoo L."/>
            <person name="Vaario L.-M."/>
            <person name="Yamada A."/>
            <person name="Yan M."/>
            <person name="Wang P."/>
            <person name="Xu J."/>
            <person name="Bruns T."/>
            <person name="Baldrian P."/>
            <person name="Vilgalys R."/>
            <person name="Henrissat B."/>
            <person name="Grigoriev I.V."/>
            <person name="Hibbett D."/>
            <person name="Nagy L.G."/>
            <person name="Martin F.M."/>
        </authorList>
    </citation>
    <scope>NUCLEOTIDE SEQUENCE</scope>
    <source>
        <strain evidence="7">UH-Tt-Lm1</strain>
    </source>
</reference>
<keyword evidence="4" id="KW-0009">Actin-binding</keyword>
<dbReference type="SMART" id="SM00102">
    <property type="entry name" value="ADF"/>
    <property type="match status" value="1"/>
</dbReference>
<dbReference type="Gene3D" id="3.40.20.10">
    <property type="entry name" value="Severin"/>
    <property type="match status" value="1"/>
</dbReference>
<dbReference type="Pfam" id="PF00241">
    <property type="entry name" value="Cofilin_ADF"/>
    <property type="match status" value="1"/>
</dbReference>
<evidence type="ECO:0000256" key="3">
    <source>
        <dbReference type="ARBA" id="ARBA00015630"/>
    </source>
</evidence>
<gene>
    <name evidence="7" type="ORF">BJ322DRAFT_1075972</name>
</gene>
<dbReference type="PROSITE" id="PS51263">
    <property type="entry name" value="ADF_H"/>
    <property type="match status" value="1"/>
</dbReference>
<reference evidence="7" key="1">
    <citation type="journal article" date="2020" name="Nat. Commun.">
        <title>Large-scale genome sequencing of mycorrhizal fungi provides insights into the early evolution of symbiotic traits.</title>
        <authorList>
            <person name="Miyauchi S."/>
            <person name="Kiss E."/>
            <person name="Kuo A."/>
            <person name="Drula E."/>
            <person name="Kohler A."/>
            <person name="Sanchez-Garcia M."/>
            <person name="Morin E."/>
            <person name="Andreopoulos B."/>
            <person name="Barry K.W."/>
            <person name="Bonito G."/>
            <person name="Buee M."/>
            <person name="Carver A."/>
            <person name="Chen C."/>
            <person name="Cichocki N."/>
            <person name="Clum A."/>
            <person name="Culley D."/>
            <person name="Crous P.W."/>
            <person name="Fauchery L."/>
            <person name="Girlanda M."/>
            <person name="Hayes R.D."/>
            <person name="Keri Z."/>
            <person name="LaButti K."/>
            <person name="Lipzen A."/>
            <person name="Lombard V."/>
            <person name="Magnuson J."/>
            <person name="Maillard F."/>
            <person name="Murat C."/>
            <person name="Nolan M."/>
            <person name="Ohm R.A."/>
            <person name="Pangilinan J."/>
            <person name="Pereira M.F."/>
            <person name="Perotto S."/>
            <person name="Peter M."/>
            <person name="Pfister S."/>
            <person name="Riley R."/>
            <person name="Sitrit Y."/>
            <person name="Stielow J.B."/>
            <person name="Szollosi G."/>
            <person name="Zifcakova L."/>
            <person name="Stursova M."/>
            <person name="Spatafora J.W."/>
            <person name="Tedersoo L."/>
            <person name="Vaario L.M."/>
            <person name="Yamada A."/>
            <person name="Yan M."/>
            <person name="Wang P."/>
            <person name="Xu J."/>
            <person name="Bruns T."/>
            <person name="Baldrian P."/>
            <person name="Vilgalys R."/>
            <person name="Dunand C."/>
            <person name="Henrissat B."/>
            <person name="Grigoriev I.V."/>
            <person name="Hibbett D."/>
            <person name="Nagy L.G."/>
            <person name="Martin F.M."/>
        </authorList>
    </citation>
    <scope>NUCLEOTIDE SEQUENCE</scope>
    <source>
        <strain evidence="7">UH-Tt-Lm1</strain>
    </source>
</reference>
<evidence type="ECO:0000256" key="2">
    <source>
        <dbReference type="ARBA" id="ARBA00006844"/>
    </source>
</evidence>
<dbReference type="GO" id="GO:0030042">
    <property type="term" value="P:actin filament depolymerization"/>
    <property type="evidence" value="ECO:0007669"/>
    <property type="project" value="InterPro"/>
</dbReference>
<accession>A0A9P6L419</accession>
<comment type="subcellular location">
    <subcellularLocation>
        <location evidence="1">Nucleus matrix</location>
    </subcellularLocation>
</comment>